<keyword evidence="2" id="KW-1185">Reference proteome</keyword>
<evidence type="ECO:0000313" key="1">
    <source>
        <dbReference type="EMBL" id="CUA90909.1"/>
    </source>
</evidence>
<organism evidence="1 2">
    <name type="scientific">Chelatococcus sambhunathii</name>
    <dbReference type="NCBI Taxonomy" id="363953"/>
    <lineage>
        <taxon>Bacteria</taxon>
        <taxon>Pseudomonadati</taxon>
        <taxon>Pseudomonadota</taxon>
        <taxon>Alphaproteobacteria</taxon>
        <taxon>Hyphomicrobiales</taxon>
        <taxon>Chelatococcaceae</taxon>
        <taxon>Chelatococcus</taxon>
    </lineage>
</organism>
<dbReference type="InterPro" id="IPR005564">
    <property type="entry name" value="Major_capsid_GpE"/>
</dbReference>
<evidence type="ECO:0000313" key="2">
    <source>
        <dbReference type="Proteomes" id="UP000182178"/>
    </source>
</evidence>
<gene>
    <name evidence="1" type="ORF">Ga0061061_11647</name>
</gene>
<proteinExistence type="predicted"/>
<protein>
    <submittedName>
        <fullName evidence="1">Phage major capsid protein E</fullName>
    </submittedName>
</protein>
<accession>A0ABP2A8T6</accession>
<dbReference type="Pfam" id="PF03864">
    <property type="entry name" value="Phage_cap_E"/>
    <property type="match status" value="1"/>
</dbReference>
<comment type="caution">
    <text evidence="1">The sequence shown here is derived from an EMBL/GenBank/DDBJ whole genome shotgun (WGS) entry which is preliminary data.</text>
</comment>
<name>A0ABP2A8T6_9HYPH</name>
<dbReference type="RefSeq" id="WP_055460973.1">
    <property type="nucleotide sequence ID" value="NZ_CYHC01000016.1"/>
</dbReference>
<dbReference type="Proteomes" id="UP000182178">
    <property type="component" value="Unassembled WGS sequence"/>
</dbReference>
<sequence>MLTMDVFNDSAFSGISLTAALDKFDYVPGYLGSIRGLFTPTPVRTTAIWIEERANAPALIQTSPRGAEPKQKGGDQRKARAFNTVRLAEASRITADELQNIRAFGSETELKTMQVEVARRQLKIMQDFDLTFENMRLGAILGKTVDADGSVIYDWETEFGQTVPAEIDFDLDNANPASGVIRKKCNQVRRSMLKALKGLGGSRVEIHAICGDAFWDDFVNHPEVIKTFEGWSAAASLREGHGGAYTSFNYGDITWHNYRGTDDDTTLGVGSDKVRFFPVNAGIFPVAQAPAETFDFVNTLGQPFYSWIIRDEKRNAWADVEVYSYPLHICTMPSALHRGRRT</sequence>
<reference evidence="1 2" key="1">
    <citation type="submission" date="2015-08" db="EMBL/GenBank/DDBJ databases">
        <authorList>
            <person name="Varghese N."/>
        </authorList>
    </citation>
    <scope>NUCLEOTIDE SEQUENCE [LARGE SCALE GENOMIC DNA]</scope>
    <source>
        <strain evidence="1 2">DSM 18167</strain>
    </source>
</reference>
<dbReference type="EMBL" id="CYHC01000016">
    <property type="protein sequence ID" value="CUA90909.1"/>
    <property type="molecule type" value="Genomic_DNA"/>
</dbReference>